<proteinExistence type="predicted"/>
<evidence type="ECO:0000313" key="2">
    <source>
        <dbReference type="Proteomes" id="UP000030321"/>
    </source>
</evidence>
<dbReference type="EMBL" id="BBPA01000002">
    <property type="protein sequence ID" value="GAL91289.1"/>
    <property type="molecule type" value="Genomic_DNA"/>
</dbReference>
<reference evidence="2" key="1">
    <citation type="journal article" date="2015" name="Genome">
        <title>Whole Genome Sequence of the Non-Microcystin-Producing Microcystis aeruginosa Strain NIES-44.</title>
        <authorList>
            <person name="Okano K."/>
            <person name="Miyata N."/>
            <person name="Ozaki Y."/>
        </authorList>
    </citation>
    <scope>NUCLEOTIDE SEQUENCE [LARGE SCALE GENOMIC DNA]</scope>
    <source>
        <strain evidence="2">NIES-44</strain>
    </source>
</reference>
<comment type="caution">
    <text evidence="1">The sequence shown here is derived from an EMBL/GenBank/DDBJ whole genome shotgun (WGS) entry which is preliminary data.</text>
</comment>
<dbReference type="Proteomes" id="UP000030321">
    <property type="component" value="Unassembled WGS sequence"/>
</dbReference>
<dbReference type="AlphaFoldDB" id="A0A0A1VNY1"/>
<accession>A0A0A1VNY1</accession>
<name>A0A0A1VNY1_MICAE</name>
<organism evidence="1 2">
    <name type="scientific">Microcystis aeruginosa NIES-44</name>
    <dbReference type="NCBI Taxonomy" id="449439"/>
    <lineage>
        <taxon>Bacteria</taxon>
        <taxon>Bacillati</taxon>
        <taxon>Cyanobacteriota</taxon>
        <taxon>Cyanophyceae</taxon>
        <taxon>Oscillatoriophycideae</taxon>
        <taxon>Chroococcales</taxon>
        <taxon>Microcystaceae</taxon>
        <taxon>Microcystis</taxon>
    </lineage>
</organism>
<protein>
    <submittedName>
        <fullName evidence="1">Uncharacterized protein</fullName>
    </submittedName>
</protein>
<evidence type="ECO:0000313" key="1">
    <source>
        <dbReference type="EMBL" id="GAL91289.1"/>
    </source>
</evidence>
<gene>
    <name evidence="1" type="ORF">N44_00658</name>
</gene>
<dbReference type="RefSeq" id="WP_045356192.1">
    <property type="nucleotide sequence ID" value="NZ_BBPA01000002.1"/>
</dbReference>
<sequence length="259" mass="30476">MNSYCFCGLALGKKYRSCAVNVARDLEKYHPGIQYLILTDEPRDFQDLSNVIAIKHIQDSIMFPYNDRRFAIEKALERYDMTIQIDTDIRLIKSLVFPEQFNNLDGVFGTIKNLKAHLTRYQPENIPYYEKVAQKLDIDFENAPYVGEFIFAVGKNRKKEQEFIYYWGIIAKYLEIHRLHGADGPVMGLAAAKAGLPTYPSEWSDIIEHEFVEHLKFSSGKNRIQKSDWEKLKFRVAYHYRLNKQRILALKDFNFYYTD</sequence>